<dbReference type="InterPro" id="IPR000836">
    <property type="entry name" value="PRTase_dom"/>
</dbReference>
<dbReference type="RefSeq" id="WP_094268434.1">
    <property type="nucleotide sequence ID" value="NZ_NOIH01000010.1"/>
</dbReference>
<dbReference type="GO" id="GO:0016757">
    <property type="term" value="F:glycosyltransferase activity"/>
    <property type="evidence" value="ECO:0007669"/>
    <property type="project" value="UniProtKB-KW"/>
</dbReference>
<evidence type="ECO:0000313" key="5">
    <source>
        <dbReference type="Proteomes" id="UP000215181"/>
    </source>
</evidence>
<dbReference type="EMBL" id="NOIH01000010">
    <property type="protein sequence ID" value="OYD53994.1"/>
    <property type="molecule type" value="Genomic_DNA"/>
</dbReference>
<dbReference type="Pfam" id="PF18912">
    <property type="entry name" value="DZR_2"/>
    <property type="match status" value="1"/>
</dbReference>
<keyword evidence="4" id="KW-0808">Transferase</keyword>
<evidence type="ECO:0000259" key="3">
    <source>
        <dbReference type="Pfam" id="PF18912"/>
    </source>
</evidence>
<protein>
    <submittedName>
        <fullName evidence="4">Phosphoribosyltransferase</fullName>
    </submittedName>
</protein>
<sequence>MSNLARDSRRLLARVLDVLMPQDCLLCGEPAGPDGLCTDCCSELPRRPPTACPVCALPGLNGGPCAQCLREPPHYDATLALFDYAFPVDRLVHGLKYGHQLSVARYLAQELCAVGSEFARRADLLVPMPLHARRLADRGFNQAVEIARLLARASGLPMELARVKRVRDTPAQATLDREERLRSPRGAFDCDLVLAGARVLVVDDVMTTGATLDELARCLKRQGAGWVGNLVVARTPMPG</sequence>
<dbReference type="AlphaFoldDB" id="A0A235EYA9"/>
<dbReference type="PANTHER" id="PTHR47505:SF1">
    <property type="entry name" value="DNA UTILIZATION PROTEIN YHGH"/>
    <property type="match status" value="1"/>
</dbReference>
<keyword evidence="5" id="KW-1185">Reference proteome</keyword>
<gene>
    <name evidence="4" type="ORF">CGK74_10505</name>
</gene>
<evidence type="ECO:0000259" key="2">
    <source>
        <dbReference type="Pfam" id="PF00156"/>
    </source>
</evidence>
<dbReference type="InterPro" id="IPR029057">
    <property type="entry name" value="PRTase-like"/>
</dbReference>
<comment type="caution">
    <text evidence="4">The sequence shown here is derived from an EMBL/GenBank/DDBJ whole genome shotgun (WGS) entry which is preliminary data.</text>
</comment>
<dbReference type="InterPro" id="IPR051910">
    <property type="entry name" value="ComF/GntX_DNA_util-trans"/>
</dbReference>
<dbReference type="InterPro" id="IPR044005">
    <property type="entry name" value="DZR_2"/>
</dbReference>
<dbReference type="PANTHER" id="PTHR47505">
    <property type="entry name" value="DNA UTILIZATION PROTEIN YHGH"/>
    <property type="match status" value="1"/>
</dbReference>
<dbReference type="Pfam" id="PF00156">
    <property type="entry name" value="Pribosyltran"/>
    <property type="match status" value="1"/>
</dbReference>
<dbReference type="CDD" id="cd06223">
    <property type="entry name" value="PRTases_typeI"/>
    <property type="match status" value="1"/>
</dbReference>
<evidence type="ECO:0000256" key="1">
    <source>
        <dbReference type="ARBA" id="ARBA00008007"/>
    </source>
</evidence>
<dbReference type="Proteomes" id="UP000215181">
    <property type="component" value="Unassembled WGS sequence"/>
</dbReference>
<reference evidence="4 5" key="1">
    <citation type="submission" date="2017-07" db="EMBL/GenBank/DDBJ databases">
        <title>Thauera sp. KNDSS-Mac4 genome sequence and assembly.</title>
        <authorList>
            <person name="Mayilraj S."/>
        </authorList>
    </citation>
    <scope>NUCLEOTIDE SEQUENCE [LARGE SCALE GENOMIC DNA]</scope>
    <source>
        <strain evidence="4 5">KNDSS-Mac4</strain>
    </source>
</reference>
<accession>A0A235EYA9</accession>
<name>A0A235EYA9_9RHOO</name>
<proteinExistence type="inferred from homology"/>
<organism evidence="4 5">
    <name type="scientific">Thauera propionica</name>
    <dbReference type="NCBI Taxonomy" id="2019431"/>
    <lineage>
        <taxon>Bacteria</taxon>
        <taxon>Pseudomonadati</taxon>
        <taxon>Pseudomonadota</taxon>
        <taxon>Betaproteobacteria</taxon>
        <taxon>Rhodocyclales</taxon>
        <taxon>Zoogloeaceae</taxon>
        <taxon>Thauera</taxon>
    </lineage>
</organism>
<feature type="domain" description="Double zinc ribbon" evidence="3">
    <location>
        <begin position="15"/>
        <end position="69"/>
    </location>
</feature>
<keyword evidence="4" id="KW-0328">Glycosyltransferase</keyword>
<feature type="domain" description="Phosphoribosyltransferase" evidence="2">
    <location>
        <begin position="138"/>
        <end position="233"/>
    </location>
</feature>
<comment type="similarity">
    <text evidence="1">Belongs to the ComF/GntX family.</text>
</comment>
<dbReference type="OrthoDB" id="9793412at2"/>
<evidence type="ECO:0000313" key="4">
    <source>
        <dbReference type="EMBL" id="OYD53994.1"/>
    </source>
</evidence>
<dbReference type="Gene3D" id="3.40.50.2020">
    <property type="match status" value="1"/>
</dbReference>
<dbReference type="SUPFAM" id="SSF53271">
    <property type="entry name" value="PRTase-like"/>
    <property type="match status" value="1"/>
</dbReference>